<reference evidence="9 10" key="1">
    <citation type="submission" date="2018-02" db="EMBL/GenBank/DDBJ databases">
        <title>Genomic analysis of the strain RR4-38 isolated from a seawater recirculating aquaculture system.</title>
        <authorList>
            <person name="Kim Y.-S."/>
            <person name="Jang Y.H."/>
            <person name="Kim K.-H."/>
        </authorList>
    </citation>
    <scope>NUCLEOTIDE SEQUENCE [LARGE SCALE GENOMIC DNA]</scope>
    <source>
        <strain evidence="9 10">RR4-38</strain>
    </source>
</reference>
<dbReference type="OrthoDB" id="9803628at2"/>
<evidence type="ECO:0000256" key="1">
    <source>
        <dbReference type="ARBA" id="ARBA00005194"/>
    </source>
</evidence>
<dbReference type="Pfam" id="PF13561">
    <property type="entry name" value="adh_short_C2"/>
    <property type="match status" value="1"/>
</dbReference>
<dbReference type="KEGG" id="aue:C5O00_05860"/>
<dbReference type="GO" id="GO:0006633">
    <property type="term" value="P:fatty acid biosynthetic process"/>
    <property type="evidence" value="ECO:0007669"/>
    <property type="project" value="UniProtKB-KW"/>
</dbReference>
<dbReference type="InterPro" id="IPR014358">
    <property type="entry name" value="Enoyl-ACP_Rdtase_NADH"/>
</dbReference>
<keyword evidence="8" id="KW-0275">Fatty acid biosynthesis</keyword>
<dbReference type="AlphaFoldDB" id="A0A2S0HVK9"/>
<comment type="pathway">
    <text evidence="1">Lipid metabolism; fatty acid biosynthesis.</text>
</comment>
<evidence type="ECO:0000256" key="3">
    <source>
        <dbReference type="ARBA" id="ARBA00012996"/>
    </source>
</evidence>
<keyword evidence="4" id="KW-0444">Lipid biosynthesis</keyword>
<comment type="similarity">
    <text evidence="2">Belongs to the short-chain dehydrogenases/reductases (SDR) family. FabI subfamily.</text>
</comment>
<protein>
    <recommendedName>
        <fullName evidence="3">enoyl-[acyl-carrier-protein] reductase (NADH)</fullName>
        <ecNumber evidence="3">1.3.1.9</ecNumber>
    </recommendedName>
</protein>
<evidence type="ECO:0000256" key="6">
    <source>
        <dbReference type="ARBA" id="ARBA00023002"/>
    </source>
</evidence>
<evidence type="ECO:0000256" key="4">
    <source>
        <dbReference type="ARBA" id="ARBA00022516"/>
    </source>
</evidence>
<dbReference type="PANTHER" id="PTHR43159">
    <property type="entry name" value="ENOYL-[ACYL-CARRIER-PROTEIN] REDUCTASE"/>
    <property type="match status" value="1"/>
</dbReference>
<dbReference type="Proteomes" id="UP000238442">
    <property type="component" value="Chromosome"/>
</dbReference>
<sequence>MLKEKTFLITGIADEQSLATYAAKEIIKQGGSVICTGLGVSPFHKDLSEKAKAFLNKNFEDFKEAVHRSLGNSRVEVLDITLEENLDSLSRQLKEEGVKLNGLLHAIAMDKTIRNKKVKPLLEVTKEEFCDTMDVSAYSLIRLTRYLLKYGVLQNDASICSLSYIAAAKVTFHPYRNISIAKAALERITIELADELGRSHGIRVNAVRFSPFMGSKAGNATLNEEDIEISNRMSPLGNAAPQDLANEIVHLMRPKSRITGEIRHVDGGYHITG</sequence>
<keyword evidence="10" id="KW-1185">Reference proteome</keyword>
<gene>
    <name evidence="9" type="ORF">C5O00_05860</name>
</gene>
<evidence type="ECO:0000313" key="10">
    <source>
        <dbReference type="Proteomes" id="UP000238442"/>
    </source>
</evidence>
<dbReference type="InterPro" id="IPR036291">
    <property type="entry name" value="NAD(P)-bd_dom_sf"/>
</dbReference>
<dbReference type="GO" id="GO:0004318">
    <property type="term" value="F:enoyl-[acyl-carrier-protein] reductase (NADH) activity"/>
    <property type="evidence" value="ECO:0007669"/>
    <property type="project" value="UniProtKB-EC"/>
</dbReference>
<evidence type="ECO:0000256" key="2">
    <source>
        <dbReference type="ARBA" id="ARBA00009233"/>
    </source>
</evidence>
<keyword evidence="7" id="KW-0443">Lipid metabolism</keyword>
<name>A0A2S0HVK9_9FLAO</name>
<dbReference type="PANTHER" id="PTHR43159:SF2">
    <property type="entry name" value="ENOYL-[ACYL-CARRIER-PROTEIN] REDUCTASE [NADH], CHLOROPLASTIC"/>
    <property type="match status" value="1"/>
</dbReference>
<dbReference type="EC" id="1.3.1.9" evidence="3"/>
<evidence type="ECO:0000256" key="7">
    <source>
        <dbReference type="ARBA" id="ARBA00023098"/>
    </source>
</evidence>
<evidence type="ECO:0000313" key="9">
    <source>
        <dbReference type="EMBL" id="AVI50721.1"/>
    </source>
</evidence>
<evidence type="ECO:0000256" key="5">
    <source>
        <dbReference type="ARBA" id="ARBA00022832"/>
    </source>
</evidence>
<accession>A0A2S0HVK9</accession>
<dbReference type="RefSeq" id="WP_105215776.1">
    <property type="nucleotide sequence ID" value="NZ_CP027062.1"/>
</dbReference>
<evidence type="ECO:0000256" key="8">
    <source>
        <dbReference type="ARBA" id="ARBA00023160"/>
    </source>
</evidence>
<dbReference type="EMBL" id="CP027062">
    <property type="protein sequence ID" value="AVI50721.1"/>
    <property type="molecule type" value="Genomic_DNA"/>
</dbReference>
<dbReference type="Gene3D" id="3.40.50.720">
    <property type="entry name" value="NAD(P)-binding Rossmann-like Domain"/>
    <property type="match status" value="1"/>
</dbReference>
<proteinExistence type="inferred from homology"/>
<organism evidence="9 10">
    <name type="scientific">Pukyongia salina</name>
    <dbReference type="NCBI Taxonomy" id="2094025"/>
    <lineage>
        <taxon>Bacteria</taxon>
        <taxon>Pseudomonadati</taxon>
        <taxon>Bacteroidota</taxon>
        <taxon>Flavobacteriia</taxon>
        <taxon>Flavobacteriales</taxon>
        <taxon>Flavobacteriaceae</taxon>
        <taxon>Pukyongia</taxon>
    </lineage>
</organism>
<dbReference type="InterPro" id="IPR002347">
    <property type="entry name" value="SDR_fam"/>
</dbReference>
<keyword evidence="5" id="KW-0276">Fatty acid metabolism</keyword>
<keyword evidence="6" id="KW-0560">Oxidoreductase</keyword>
<dbReference type="SUPFAM" id="SSF51735">
    <property type="entry name" value="NAD(P)-binding Rossmann-fold domains"/>
    <property type="match status" value="1"/>
</dbReference>